<feature type="non-terminal residue" evidence="1">
    <location>
        <position position="1"/>
    </location>
</feature>
<evidence type="ECO:0000313" key="1">
    <source>
        <dbReference type="EMBL" id="CDW25088.1"/>
    </source>
</evidence>
<accession>A0A0K2TGD2</accession>
<sequence length="100" mass="11687">LEGIKIFLENLINEHGVFIPGRLVSHLDFKIFDSPSHWSKYIIYYIYVQSCQDFGYGIYYCKNTFLKRLKVACPQLGIWGRWSDVFGIYVTIFGNLSHLA</sequence>
<dbReference type="OrthoDB" id="6779410at2759"/>
<reference evidence="1" key="1">
    <citation type="submission" date="2014-05" db="EMBL/GenBank/DDBJ databases">
        <authorList>
            <person name="Chronopoulou M."/>
        </authorList>
    </citation>
    <scope>NUCLEOTIDE SEQUENCE</scope>
    <source>
        <tissue evidence="1">Whole organism</tissue>
    </source>
</reference>
<dbReference type="AlphaFoldDB" id="A0A0K2TGD2"/>
<protein>
    <submittedName>
        <fullName evidence="1">Uncharacterized protein</fullName>
    </submittedName>
</protein>
<organism evidence="1">
    <name type="scientific">Lepeophtheirus salmonis</name>
    <name type="common">Salmon louse</name>
    <name type="synonym">Caligus salmonis</name>
    <dbReference type="NCBI Taxonomy" id="72036"/>
    <lineage>
        <taxon>Eukaryota</taxon>
        <taxon>Metazoa</taxon>
        <taxon>Ecdysozoa</taxon>
        <taxon>Arthropoda</taxon>
        <taxon>Crustacea</taxon>
        <taxon>Multicrustacea</taxon>
        <taxon>Hexanauplia</taxon>
        <taxon>Copepoda</taxon>
        <taxon>Siphonostomatoida</taxon>
        <taxon>Caligidae</taxon>
        <taxon>Lepeophtheirus</taxon>
    </lineage>
</organism>
<proteinExistence type="predicted"/>
<dbReference type="EMBL" id="HACA01007727">
    <property type="protein sequence ID" value="CDW25088.1"/>
    <property type="molecule type" value="Transcribed_RNA"/>
</dbReference>
<name>A0A0K2TGD2_LEPSM</name>